<dbReference type="InterPro" id="IPR020845">
    <property type="entry name" value="AMP-binding_CS"/>
</dbReference>
<dbReference type="InterPro" id="IPR042099">
    <property type="entry name" value="ANL_N_sf"/>
</dbReference>
<dbReference type="SUPFAM" id="SSF56801">
    <property type="entry name" value="Acetyl-CoA synthetase-like"/>
    <property type="match status" value="1"/>
</dbReference>
<dbReference type="InterPro" id="IPR000873">
    <property type="entry name" value="AMP-dep_synth/lig_dom"/>
</dbReference>
<keyword evidence="4" id="KW-1185">Reference proteome</keyword>
<keyword evidence="3" id="KW-0436">Ligase</keyword>
<organism evidence="3 4">
    <name type="scientific">Nonomuraea endophytica</name>
    <dbReference type="NCBI Taxonomy" id="714136"/>
    <lineage>
        <taxon>Bacteria</taxon>
        <taxon>Bacillati</taxon>
        <taxon>Actinomycetota</taxon>
        <taxon>Actinomycetes</taxon>
        <taxon>Streptosporangiales</taxon>
        <taxon>Streptosporangiaceae</taxon>
        <taxon>Nonomuraea</taxon>
    </lineage>
</organism>
<dbReference type="Pfam" id="PF00501">
    <property type="entry name" value="AMP-binding"/>
    <property type="match status" value="1"/>
</dbReference>
<name>A0A7W7ZXW4_9ACTN</name>
<sequence length="491" mass="54253">MTIPALLRQAARLHKDRPFLIFPDRTLGFAEVDERTDQLAGALADHGVRPGDRVAIMLDNVPGWPIGWLAALKAGAITVPVNARYRSADLAHVLRDSGAVVALTSPDYAPFIREVGVPVLEERAGKAPEVSIDPWDIATFSYTSGTTGFPKACMLPHDYWTRTAEIMAEHVGFREDDVVMVAQPFSYMDPQWMALMCLVAGVPLVVLPRFSASGFWPAARRHGATVTYVLGTMPTLLFKQPPHELDRDNRMRLVMCSGIPAKLHAALEERWDAPWRELYGSTESGSDLLVRPDDERTVGTGAMGCAPPGKEVKVLAEDGQPGEIVVRGTPMMRGYWNHPDATAHAFRDGWFHTGDLGFRDEHGYIHHAGRLKDMVRRGGENISCAEVETVLAQHPAVRAAALVPVPDDLWGELPKAFIQLNPGHDADRTTAAEVIAHARERLARFKIPAFVEFVTGFSYTPSQRIEKRHLLHPERDQRAGSIAIETPRETT</sequence>
<dbReference type="PANTHER" id="PTHR43767:SF1">
    <property type="entry name" value="NONRIBOSOMAL PEPTIDE SYNTHASE PES1 (EUROFUNG)-RELATED"/>
    <property type="match status" value="1"/>
</dbReference>
<dbReference type="Gene3D" id="3.30.300.30">
    <property type="match status" value="1"/>
</dbReference>
<evidence type="ECO:0000313" key="4">
    <source>
        <dbReference type="Proteomes" id="UP000568380"/>
    </source>
</evidence>
<dbReference type="Gene3D" id="3.40.50.12780">
    <property type="entry name" value="N-terminal domain of ligase-like"/>
    <property type="match status" value="1"/>
</dbReference>
<dbReference type="GO" id="GO:0016878">
    <property type="term" value="F:acid-thiol ligase activity"/>
    <property type="evidence" value="ECO:0007669"/>
    <property type="project" value="UniProtKB-ARBA"/>
</dbReference>
<dbReference type="PANTHER" id="PTHR43767">
    <property type="entry name" value="LONG-CHAIN-FATTY-ACID--COA LIGASE"/>
    <property type="match status" value="1"/>
</dbReference>
<feature type="domain" description="AMP-binding enzyme C-terminal" evidence="2">
    <location>
        <begin position="386"/>
        <end position="462"/>
    </location>
</feature>
<dbReference type="InterPro" id="IPR045851">
    <property type="entry name" value="AMP-bd_C_sf"/>
</dbReference>
<reference evidence="3 4" key="1">
    <citation type="submission" date="2020-08" db="EMBL/GenBank/DDBJ databases">
        <title>Genomic Encyclopedia of Type Strains, Phase IV (KMG-IV): sequencing the most valuable type-strain genomes for metagenomic binning, comparative biology and taxonomic classification.</title>
        <authorList>
            <person name="Goeker M."/>
        </authorList>
    </citation>
    <scope>NUCLEOTIDE SEQUENCE [LARGE SCALE GENOMIC DNA]</scope>
    <source>
        <strain evidence="3 4">DSM 45385</strain>
    </source>
</reference>
<evidence type="ECO:0000259" key="1">
    <source>
        <dbReference type="Pfam" id="PF00501"/>
    </source>
</evidence>
<dbReference type="InterPro" id="IPR025110">
    <property type="entry name" value="AMP-bd_C"/>
</dbReference>
<feature type="domain" description="AMP-dependent synthetase/ligase" evidence="1">
    <location>
        <begin position="8"/>
        <end position="336"/>
    </location>
</feature>
<dbReference type="Pfam" id="PF13193">
    <property type="entry name" value="AMP-binding_C"/>
    <property type="match status" value="1"/>
</dbReference>
<dbReference type="EMBL" id="JACHIN010000001">
    <property type="protein sequence ID" value="MBB5074898.1"/>
    <property type="molecule type" value="Genomic_DNA"/>
</dbReference>
<accession>A0A7W7ZXW4</accession>
<dbReference type="RefSeq" id="WP_184957873.1">
    <property type="nucleotide sequence ID" value="NZ_JACHIN010000001.1"/>
</dbReference>
<dbReference type="Proteomes" id="UP000568380">
    <property type="component" value="Unassembled WGS sequence"/>
</dbReference>
<dbReference type="PROSITE" id="PS00455">
    <property type="entry name" value="AMP_BINDING"/>
    <property type="match status" value="1"/>
</dbReference>
<protein>
    <submittedName>
        <fullName evidence="3">Acyl-CoA synthetase (AMP-forming)/AMP-acid ligase II</fullName>
    </submittedName>
</protein>
<dbReference type="AlphaFoldDB" id="A0A7W7ZXW4"/>
<evidence type="ECO:0000259" key="2">
    <source>
        <dbReference type="Pfam" id="PF13193"/>
    </source>
</evidence>
<comment type="caution">
    <text evidence="3">The sequence shown here is derived from an EMBL/GenBank/DDBJ whole genome shotgun (WGS) entry which is preliminary data.</text>
</comment>
<evidence type="ECO:0000313" key="3">
    <source>
        <dbReference type="EMBL" id="MBB5074898.1"/>
    </source>
</evidence>
<dbReference type="InterPro" id="IPR050237">
    <property type="entry name" value="ATP-dep_AMP-bd_enzyme"/>
</dbReference>
<proteinExistence type="predicted"/>
<gene>
    <name evidence="3" type="ORF">HNR40_000344</name>
</gene>